<feature type="region of interest" description="Disordered" evidence="1">
    <location>
        <begin position="81"/>
        <end position="111"/>
    </location>
</feature>
<evidence type="ECO:0000313" key="3">
    <source>
        <dbReference type="EMBL" id="MFC4903449.1"/>
    </source>
</evidence>
<feature type="compositionally biased region" description="Basic and acidic residues" evidence="1">
    <location>
        <begin position="98"/>
        <end position="111"/>
    </location>
</feature>
<dbReference type="RefSeq" id="WP_277550757.1">
    <property type="nucleotide sequence ID" value="NZ_JARAMH010000004.1"/>
</dbReference>
<feature type="domain" description="4Fe-4S Wbl-type" evidence="2">
    <location>
        <begin position="37"/>
        <end position="94"/>
    </location>
</feature>
<dbReference type="Pfam" id="PF02467">
    <property type="entry name" value="Whib"/>
    <property type="match status" value="1"/>
</dbReference>
<comment type="caution">
    <text evidence="3">The sequence shown here is derived from an EMBL/GenBank/DDBJ whole genome shotgun (WGS) entry which is preliminary data.</text>
</comment>
<evidence type="ECO:0000259" key="2">
    <source>
        <dbReference type="PROSITE" id="PS51674"/>
    </source>
</evidence>
<reference evidence="4" key="1">
    <citation type="journal article" date="2019" name="Int. J. Syst. Evol. Microbiol.">
        <title>The Global Catalogue of Microorganisms (GCM) 10K type strain sequencing project: providing services to taxonomists for standard genome sequencing and annotation.</title>
        <authorList>
            <consortium name="The Broad Institute Genomics Platform"/>
            <consortium name="The Broad Institute Genome Sequencing Center for Infectious Disease"/>
            <person name="Wu L."/>
            <person name="Ma J."/>
        </authorList>
    </citation>
    <scope>NUCLEOTIDE SEQUENCE [LARGE SCALE GENOMIC DNA]</scope>
    <source>
        <strain evidence="4">CGMCC 4.6946</strain>
    </source>
</reference>
<name>A0ABV9TIN1_9MICC</name>
<dbReference type="InterPro" id="IPR034768">
    <property type="entry name" value="4FE4S_WBL"/>
</dbReference>
<evidence type="ECO:0000313" key="4">
    <source>
        <dbReference type="Proteomes" id="UP001595797"/>
    </source>
</evidence>
<dbReference type="PROSITE" id="PS51674">
    <property type="entry name" value="4FE4S_WBL"/>
    <property type="match status" value="1"/>
</dbReference>
<sequence>MTARKPPEQALANQHGTARQVLEQALAAAELSGRPIPCRGAEAPAWTDPDTETLEVAALLCENCPALQECRSYAVQAGEDGGAYGGLTPAQIRRARRRAQEQKTRRADRAA</sequence>
<evidence type="ECO:0000256" key="1">
    <source>
        <dbReference type="SAM" id="MobiDB-lite"/>
    </source>
</evidence>
<dbReference type="EMBL" id="JBHSIW010000007">
    <property type="protein sequence ID" value="MFC4903449.1"/>
    <property type="molecule type" value="Genomic_DNA"/>
</dbReference>
<organism evidence="3 4">
    <name type="scientific">Kocuria oceani</name>
    <dbReference type="NCBI Taxonomy" id="988827"/>
    <lineage>
        <taxon>Bacteria</taxon>
        <taxon>Bacillati</taxon>
        <taxon>Actinomycetota</taxon>
        <taxon>Actinomycetes</taxon>
        <taxon>Micrococcales</taxon>
        <taxon>Micrococcaceae</taxon>
        <taxon>Kocuria</taxon>
    </lineage>
</organism>
<gene>
    <name evidence="3" type="ORF">ACFPCS_07700</name>
</gene>
<proteinExistence type="predicted"/>
<dbReference type="Proteomes" id="UP001595797">
    <property type="component" value="Unassembled WGS sequence"/>
</dbReference>
<accession>A0ABV9TIN1</accession>
<keyword evidence="4" id="KW-1185">Reference proteome</keyword>
<protein>
    <submittedName>
        <fullName evidence="3">WhiB family transcriptional regulator</fullName>
    </submittedName>
</protein>